<dbReference type="GO" id="GO:0007606">
    <property type="term" value="P:sensory perception of chemical stimulus"/>
    <property type="evidence" value="ECO:0007669"/>
    <property type="project" value="UniProtKB-ARBA"/>
</dbReference>
<dbReference type="InterPro" id="IPR004072">
    <property type="entry name" value="Vmron_rcpt_1"/>
</dbReference>
<evidence type="ECO:0000256" key="8">
    <source>
        <dbReference type="ARBA" id="ARBA00023040"/>
    </source>
</evidence>
<comment type="similarity">
    <text evidence="3 13">Belongs to the G-protein coupled receptor 1 family.</text>
</comment>
<protein>
    <recommendedName>
        <fullName evidence="13">Vomeronasal type-1 receptor</fullName>
    </recommendedName>
</protein>
<evidence type="ECO:0000256" key="1">
    <source>
        <dbReference type="ARBA" id="ARBA00003878"/>
    </source>
</evidence>
<dbReference type="GeneTree" id="ENSGT00960000186612"/>
<dbReference type="SUPFAM" id="SSF81321">
    <property type="entry name" value="Family A G protein-coupled receptor-like"/>
    <property type="match status" value="1"/>
</dbReference>
<keyword evidence="8 13" id="KW-0297">G-protein coupled receptor</keyword>
<dbReference type="GO" id="GO:0016503">
    <property type="term" value="F:pheromone receptor activity"/>
    <property type="evidence" value="ECO:0007669"/>
    <property type="project" value="InterPro"/>
</dbReference>
<dbReference type="Gene3D" id="1.20.1070.10">
    <property type="entry name" value="Rhodopsin 7-helix transmembrane proteins"/>
    <property type="match status" value="1"/>
</dbReference>
<dbReference type="GO" id="GO:0019236">
    <property type="term" value="P:response to pheromone"/>
    <property type="evidence" value="ECO:0007669"/>
    <property type="project" value="UniProtKB-KW"/>
</dbReference>
<organism evidence="15 16">
    <name type="scientific">Oryctolagus cuniculus</name>
    <name type="common">Rabbit</name>
    <dbReference type="NCBI Taxonomy" id="9986"/>
    <lineage>
        <taxon>Eukaryota</taxon>
        <taxon>Metazoa</taxon>
        <taxon>Chordata</taxon>
        <taxon>Craniata</taxon>
        <taxon>Vertebrata</taxon>
        <taxon>Euteleostomi</taxon>
        <taxon>Mammalia</taxon>
        <taxon>Eutheria</taxon>
        <taxon>Euarchontoglires</taxon>
        <taxon>Glires</taxon>
        <taxon>Lagomorpha</taxon>
        <taxon>Leporidae</taxon>
        <taxon>Oryctolagus</taxon>
    </lineage>
</organism>
<dbReference type="PROSITE" id="PS50262">
    <property type="entry name" value="G_PROTEIN_RECEP_F1_2"/>
    <property type="match status" value="1"/>
</dbReference>
<reference evidence="15" key="3">
    <citation type="submission" date="2025-09" db="UniProtKB">
        <authorList>
            <consortium name="Ensembl"/>
        </authorList>
    </citation>
    <scope>IDENTIFICATION</scope>
    <source>
        <strain evidence="15">Thorbecke</strain>
    </source>
</reference>
<keyword evidence="10 13" id="KW-0675">Receptor</keyword>
<accession>G1TJ37</accession>
<feature type="transmembrane region" description="Helical" evidence="13">
    <location>
        <begin position="192"/>
        <end position="210"/>
    </location>
</feature>
<sequence>MATRDLTMGMIFLSQTLTGILGNFSLLSHYLYLYLTGCKFRSTDLVIKHLSVANCLVILSRGVPQTMAALGMKHFLRDIGCKLVFYVHRVGRDVSICSTCLLSISQAITISPRNTRWAELKAKAPKYIGFSVALFWMVNLILNVMVPLHVTENGSDKNMTREVDYGYSYSVISDRFTVYGAVYGALVLLRDIFFVALLLWASSSMVFTLYRHKQQVQYIRGTNVSSRSSPESRATHSILILVCTFVSLCTLSSLFHSCLTVLSNPSVWLVNTSALIAGSFPTVSPYILMSHDSRVHSLCCACTRNTQSPG</sequence>
<feature type="transmembrane region" description="Helical" evidence="13">
    <location>
        <begin position="127"/>
        <end position="150"/>
    </location>
</feature>
<dbReference type="FunFam" id="1.20.1070.10:FF:000033">
    <property type="entry name" value="Vomeronasal type-1 receptor"/>
    <property type="match status" value="1"/>
</dbReference>
<dbReference type="Proteomes" id="UP000001811">
    <property type="component" value="Unplaced"/>
</dbReference>
<dbReference type="GO" id="GO:0005886">
    <property type="term" value="C:plasma membrane"/>
    <property type="evidence" value="ECO:0007669"/>
    <property type="project" value="UniProtKB-SubCell"/>
</dbReference>
<evidence type="ECO:0000256" key="5">
    <source>
        <dbReference type="ARBA" id="ARBA00022507"/>
    </source>
</evidence>
<evidence type="ECO:0000256" key="10">
    <source>
        <dbReference type="ARBA" id="ARBA00023170"/>
    </source>
</evidence>
<keyword evidence="4 13" id="KW-1003">Cell membrane</keyword>
<keyword evidence="12 13" id="KW-0807">Transducer</keyword>
<dbReference type="PANTHER" id="PTHR24062">
    <property type="entry name" value="VOMERONASAL TYPE-1 RECEPTOR"/>
    <property type="match status" value="1"/>
</dbReference>
<feature type="transmembrane region" description="Helical" evidence="13">
    <location>
        <begin position="238"/>
        <end position="262"/>
    </location>
</feature>
<dbReference type="PRINTS" id="PR01534">
    <property type="entry name" value="VOMERONASL1R"/>
</dbReference>
<comment type="function">
    <text evidence="1">Putative pheromone receptor.</text>
</comment>
<dbReference type="FunCoup" id="G1TJ37">
    <property type="interactions" value="185"/>
</dbReference>
<dbReference type="HOGENOM" id="CLU_058641_1_0_1"/>
<evidence type="ECO:0000313" key="15">
    <source>
        <dbReference type="Ensembl" id="ENSOCUP00000016961.2"/>
    </source>
</evidence>
<feature type="domain" description="G-protein coupled receptors family 1 profile" evidence="14">
    <location>
        <begin position="22"/>
        <end position="288"/>
    </location>
</feature>
<keyword evidence="9 13" id="KW-0472">Membrane</keyword>
<evidence type="ECO:0000259" key="14">
    <source>
        <dbReference type="PROSITE" id="PS50262"/>
    </source>
</evidence>
<dbReference type="InParanoid" id="G1TJ37"/>
<dbReference type="InterPro" id="IPR017452">
    <property type="entry name" value="GPCR_Rhodpsn_7TM"/>
</dbReference>
<evidence type="ECO:0000256" key="11">
    <source>
        <dbReference type="ARBA" id="ARBA00023180"/>
    </source>
</evidence>
<proteinExistence type="inferred from homology"/>
<evidence type="ECO:0000313" key="16">
    <source>
        <dbReference type="Proteomes" id="UP000001811"/>
    </source>
</evidence>
<dbReference type="PaxDb" id="9986-ENSOCUP00000023527"/>
<evidence type="ECO:0000256" key="9">
    <source>
        <dbReference type="ARBA" id="ARBA00023136"/>
    </source>
</evidence>
<feature type="transmembrane region" description="Helical" evidence="13">
    <location>
        <begin position="12"/>
        <end position="35"/>
    </location>
</feature>
<keyword evidence="11" id="KW-0325">Glycoprotein</keyword>
<evidence type="ECO:0000256" key="2">
    <source>
        <dbReference type="ARBA" id="ARBA00004651"/>
    </source>
</evidence>
<evidence type="ECO:0000256" key="12">
    <source>
        <dbReference type="ARBA" id="ARBA00023224"/>
    </source>
</evidence>
<gene>
    <name evidence="15" type="primary">ORYCUNV1R1631</name>
</gene>
<dbReference type="eggNOG" id="ENOG502RD1P">
    <property type="taxonomic scope" value="Eukaryota"/>
</dbReference>
<evidence type="ECO:0000256" key="7">
    <source>
        <dbReference type="ARBA" id="ARBA00022989"/>
    </source>
</evidence>
<reference evidence="15 16" key="1">
    <citation type="journal article" date="2011" name="Nature">
        <title>A high-resolution map of human evolutionary constraint using 29 mammals.</title>
        <authorList>
            <person name="Lindblad-Toh K."/>
            <person name="Garber M."/>
            <person name="Zuk O."/>
            <person name="Lin M.F."/>
            <person name="Parker B.J."/>
            <person name="Washietl S."/>
            <person name="Kheradpour P."/>
            <person name="Ernst J."/>
            <person name="Jordan G."/>
            <person name="Mauceli E."/>
            <person name="Ward L.D."/>
            <person name="Lowe C.B."/>
            <person name="Holloway A.K."/>
            <person name="Clamp M."/>
            <person name="Gnerre S."/>
            <person name="Alfoldi J."/>
            <person name="Beal K."/>
            <person name="Chang J."/>
            <person name="Clawson H."/>
            <person name="Cuff J."/>
            <person name="Di Palma F."/>
            <person name="Fitzgerald S."/>
            <person name="Flicek P."/>
            <person name="Guttman M."/>
            <person name="Hubisz M.J."/>
            <person name="Jaffe D.B."/>
            <person name="Jungreis I."/>
            <person name="Kent W.J."/>
            <person name="Kostka D."/>
            <person name="Lara M."/>
            <person name="Martins A.L."/>
            <person name="Massingham T."/>
            <person name="Moltke I."/>
            <person name="Raney B.J."/>
            <person name="Rasmussen M.D."/>
            <person name="Robinson J."/>
            <person name="Stark A."/>
            <person name="Vilella A.J."/>
            <person name="Wen J."/>
            <person name="Xie X."/>
            <person name="Zody M.C."/>
            <person name="Baldwin J."/>
            <person name="Bloom T."/>
            <person name="Chin C.W."/>
            <person name="Heiman D."/>
            <person name="Nicol R."/>
            <person name="Nusbaum C."/>
            <person name="Young S."/>
            <person name="Wilkinson J."/>
            <person name="Worley K.C."/>
            <person name="Kovar C.L."/>
            <person name="Muzny D.M."/>
            <person name="Gibbs R.A."/>
            <person name="Cree A."/>
            <person name="Dihn H.H."/>
            <person name="Fowler G."/>
            <person name="Jhangiani S."/>
            <person name="Joshi V."/>
            <person name="Lee S."/>
            <person name="Lewis L.R."/>
            <person name="Nazareth L.V."/>
            <person name="Okwuonu G."/>
            <person name="Santibanez J."/>
            <person name="Warren W.C."/>
            <person name="Mardis E.R."/>
            <person name="Weinstock G.M."/>
            <person name="Wilson R.K."/>
            <person name="Delehaunty K."/>
            <person name="Dooling D."/>
            <person name="Fronik C."/>
            <person name="Fulton L."/>
            <person name="Fulton B."/>
            <person name="Graves T."/>
            <person name="Minx P."/>
            <person name="Sodergren E."/>
            <person name="Birney E."/>
            <person name="Margulies E.H."/>
            <person name="Herrero J."/>
            <person name="Green E.D."/>
            <person name="Haussler D."/>
            <person name="Siepel A."/>
            <person name="Goldman N."/>
            <person name="Pollard K.S."/>
            <person name="Pedersen J.S."/>
            <person name="Lander E.S."/>
            <person name="Kellis M."/>
        </authorList>
    </citation>
    <scope>NUCLEOTIDE SEQUENCE [LARGE SCALE GENOMIC DNA]</scope>
    <source>
        <strain evidence="16">Thorbecke</strain>
    </source>
</reference>
<name>G1TJ37_RABIT</name>
<keyword evidence="6 13" id="KW-0812">Transmembrane</keyword>
<dbReference type="AlphaFoldDB" id="G1TJ37"/>
<keyword evidence="7 13" id="KW-1133">Transmembrane helix</keyword>
<dbReference type="Pfam" id="PF03402">
    <property type="entry name" value="V1R"/>
    <property type="match status" value="1"/>
</dbReference>
<keyword evidence="16" id="KW-1185">Reference proteome</keyword>
<reference evidence="15" key="2">
    <citation type="submission" date="2025-08" db="UniProtKB">
        <authorList>
            <consortium name="Ensembl"/>
        </authorList>
    </citation>
    <scope>IDENTIFICATION</scope>
    <source>
        <strain evidence="15">Thorbecke</strain>
    </source>
</reference>
<comment type="subcellular location">
    <subcellularLocation>
        <location evidence="2 13">Cell membrane</location>
        <topology evidence="2 13">Multi-pass membrane protein</topology>
    </subcellularLocation>
</comment>
<evidence type="ECO:0000256" key="6">
    <source>
        <dbReference type="ARBA" id="ARBA00022692"/>
    </source>
</evidence>
<keyword evidence="5 13" id="KW-0589">Pheromone response</keyword>
<evidence type="ECO:0000256" key="4">
    <source>
        <dbReference type="ARBA" id="ARBA00022475"/>
    </source>
</evidence>
<evidence type="ECO:0000256" key="13">
    <source>
        <dbReference type="RuleBase" id="RU364061"/>
    </source>
</evidence>
<dbReference type="Ensembl" id="ENSOCUT00000017065.3">
    <property type="protein sequence ID" value="ENSOCUP00000016961.2"/>
    <property type="gene ID" value="ENSOCUG00000022923.2"/>
</dbReference>
<feature type="transmembrane region" description="Helical" evidence="13">
    <location>
        <begin position="268"/>
        <end position="288"/>
    </location>
</feature>
<evidence type="ECO:0000256" key="3">
    <source>
        <dbReference type="ARBA" id="ARBA00010663"/>
    </source>
</evidence>